<evidence type="ECO:0000313" key="2">
    <source>
        <dbReference type="EMBL" id="SPO06869.1"/>
    </source>
</evidence>
<feature type="region of interest" description="Disordered" evidence="1">
    <location>
        <begin position="301"/>
        <end position="468"/>
    </location>
</feature>
<dbReference type="EMBL" id="ONZQ02000017">
    <property type="protein sequence ID" value="SPO06869.1"/>
    <property type="molecule type" value="Genomic_DNA"/>
</dbReference>
<dbReference type="Proteomes" id="UP001187682">
    <property type="component" value="Unassembled WGS sequence"/>
</dbReference>
<evidence type="ECO:0000256" key="1">
    <source>
        <dbReference type="SAM" id="MobiDB-lite"/>
    </source>
</evidence>
<reference evidence="2" key="1">
    <citation type="submission" date="2018-03" db="EMBL/GenBank/DDBJ databases">
        <authorList>
            <person name="Guldener U."/>
        </authorList>
    </citation>
    <scope>NUCLEOTIDE SEQUENCE</scope>
</reference>
<dbReference type="AlphaFoldDB" id="A0AAE8SZG5"/>
<gene>
    <name evidence="2" type="ORF">DNG_09563</name>
</gene>
<feature type="region of interest" description="Disordered" evidence="1">
    <location>
        <begin position="1"/>
        <end position="22"/>
    </location>
</feature>
<proteinExistence type="predicted"/>
<keyword evidence="3" id="KW-1185">Reference proteome</keyword>
<feature type="compositionally biased region" description="Basic and acidic residues" evidence="1">
    <location>
        <begin position="395"/>
        <end position="405"/>
    </location>
</feature>
<sequence length="480" mass="51650">MATFINSTPGEPPYIPESADSQYNVYHPPQPEPARRCMFASTFRPAQPKVASGAGPQQPSRQCRHTGSPSTLAGMACGCPWVIYGRIEYRIRDLEKGGDGFGGPASNCNLRCCCGAFQFCCCCFCCFGYPEILVLQRDIARIWGYPGPERDEDAANAKYHPCRFLAETEEGLYKACVSRRANAVTRPYTAEPPMSAAPGIRLPPPARARGRAAAGPSLIIPPEPSPNGSYAQPAPLFQPPPMDPPMDRPGMTHPRPMGPSMGPSMGHPGIMTQPFPMHYNVDEYEPPVERTAYSRRVSPGIVSRGERRRSRPGVAEVAVDHTTGSSRQRMPGSGAGSPTATVIRRQGDPCWEDSGTARGASGQRGSSTRRGEHFKGINVDGPIDLSRGPSWDCTPADHEDHEQEGHASNSSGEFCTASGGSGSGSVSSERYPSRIIIEGSETDVVEESYGWDGGGSGMESGRSVRSRSVRLRVDISRGED</sequence>
<feature type="region of interest" description="Disordered" evidence="1">
    <location>
        <begin position="47"/>
        <end position="66"/>
    </location>
</feature>
<accession>A0AAE8SZG5</accession>
<organism evidence="2 3">
    <name type="scientific">Cephalotrichum gorgonifer</name>
    <dbReference type="NCBI Taxonomy" id="2041049"/>
    <lineage>
        <taxon>Eukaryota</taxon>
        <taxon>Fungi</taxon>
        <taxon>Dikarya</taxon>
        <taxon>Ascomycota</taxon>
        <taxon>Pezizomycotina</taxon>
        <taxon>Sordariomycetes</taxon>
        <taxon>Hypocreomycetidae</taxon>
        <taxon>Microascales</taxon>
        <taxon>Microascaceae</taxon>
        <taxon>Cephalotrichum</taxon>
    </lineage>
</organism>
<evidence type="ECO:0008006" key="4">
    <source>
        <dbReference type="Google" id="ProtNLM"/>
    </source>
</evidence>
<comment type="caution">
    <text evidence="2">The sequence shown here is derived from an EMBL/GenBank/DDBJ whole genome shotgun (WGS) entry which is preliminary data.</text>
</comment>
<protein>
    <recommendedName>
        <fullName evidence="4">PLAC8 domain-containing protein</fullName>
    </recommendedName>
</protein>
<evidence type="ECO:0000313" key="3">
    <source>
        <dbReference type="Proteomes" id="UP001187682"/>
    </source>
</evidence>
<feature type="region of interest" description="Disordered" evidence="1">
    <location>
        <begin position="222"/>
        <end position="253"/>
    </location>
</feature>
<name>A0AAE8SZG5_9PEZI</name>
<feature type="compositionally biased region" description="Polar residues" evidence="1">
    <location>
        <begin position="55"/>
        <end position="66"/>
    </location>
</feature>